<evidence type="ECO:0008006" key="8">
    <source>
        <dbReference type="Google" id="ProtNLM"/>
    </source>
</evidence>
<dbReference type="GO" id="GO:0016887">
    <property type="term" value="F:ATP hydrolysis activity"/>
    <property type="evidence" value="ECO:0007669"/>
    <property type="project" value="InterPro"/>
</dbReference>
<feature type="compositionally biased region" description="Polar residues" evidence="3">
    <location>
        <begin position="418"/>
        <end position="427"/>
    </location>
</feature>
<dbReference type="InterPro" id="IPR019489">
    <property type="entry name" value="Clp_ATPase_C"/>
</dbReference>
<dbReference type="FunFam" id="1.10.8.60:FF:000138">
    <property type="entry name" value="ATP-dependent Clp protease ATP-binding subunit ClpX"/>
    <property type="match status" value="1"/>
</dbReference>
<dbReference type="SUPFAM" id="SSF52540">
    <property type="entry name" value="P-loop containing nucleoside triphosphate hydrolases"/>
    <property type="match status" value="1"/>
</dbReference>
<dbReference type="PANTHER" id="PTHR48102">
    <property type="entry name" value="ATP-DEPENDENT CLP PROTEASE ATP-BINDING SUBUNIT CLPX-LIKE, MITOCHONDRIAL-RELATED"/>
    <property type="match status" value="1"/>
</dbReference>
<reference evidence="6" key="1">
    <citation type="journal article" date="2020" name="Stud. Mycol.">
        <title>101 Dothideomycetes genomes: a test case for predicting lifestyles and emergence of pathogens.</title>
        <authorList>
            <person name="Haridas S."/>
            <person name="Albert R."/>
            <person name="Binder M."/>
            <person name="Bloem J."/>
            <person name="Labutti K."/>
            <person name="Salamov A."/>
            <person name="Andreopoulos B."/>
            <person name="Baker S."/>
            <person name="Barry K."/>
            <person name="Bills G."/>
            <person name="Bluhm B."/>
            <person name="Cannon C."/>
            <person name="Castanera R."/>
            <person name="Culley D."/>
            <person name="Daum C."/>
            <person name="Ezra D."/>
            <person name="Gonzalez J."/>
            <person name="Henrissat B."/>
            <person name="Kuo A."/>
            <person name="Liang C."/>
            <person name="Lipzen A."/>
            <person name="Lutzoni F."/>
            <person name="Magnuson J."/>
            <person name="Mondo S."/>
            <person name="Nolan M."/>
            <person name="Ohm R."/>
            <person name="Pangilinan J."/>
            <person name="Park H.-J."/>
            <person name="Ramirez L."/>
            <person name="Alfaro M."/>
            <person name="Sun H."/>
            <person name="Tritt A."/>
            <person name="Yoshinaga Y."/>
            <person name="Zwiers L.-H."/>
            <person name="Turgeon B."/>
            <person name="Goodwin S."/>
            <person name="Spatafora J."/>
            <person name="Crous P."/>
            <person name="Grigoriev I."/>
        </authorList>
    </citation>
    <scope>NUCLEOTIDE SEQUENCE</scope>
    <source>
        <strain evidence="6">CBS 113979</strain>
    </source>
</reference>
<evidence type="ECO:0000256" key="3">
    <source>
        <dbReference type="SAM" id="MobiDB-lite"/>
    </source>
</evidence>
<evidence type="ECO:0000256" key="2">
    <source>
        <dbReference type="ARBA" id="ARBA00022840"/>
    </source>
</evidence>
<dbReference type="SMART" id="SM01086">
    <property type="entry name" value="ClpB_D2-small"/>
    <property type="match status" value="1"/>
</dbReference>
<dbReference type="AlphaFoldDB" id="A0A6G1HBY3"/>
<gene>
    <name evidence="6" type="ORF">K402DRAFT_369337</name>
</gene>
<dbReference type="Proteomes" id="UP000800041">
    <property type="component" value="Unassembled WGS sequence"/>
</dbReference>
<feature type="compositionally biased region" description="Low complexity" evidence="3">
    <location>
        <begin position="302"/>
        <end position="313"/>
    </location>
</feature>
<dbReference type="GO" id="GO:0005524">
    <property type="term" value="F:ATP binding"/>
    <property type="evidence" value="ECO:0007669"/>
    <property type="project" value="UniProtKB-KW"/>
</dbReference>
<feature type="compositionally biased region" description="Gly residues" evidence="3">
    <location>
        <begin position="605"/>
        <end position="615"/>
    </location>
</feature>
<sequence>MKRRCSRVAAMASSTITISPQARLSYLALYSIRRNLTTTARRRSSSHFNRSDFGGQPFTGFYEPGQPTAGPLSGASVVGTPRITPRKLKEHLDEYVVGQEAAKKVLGRAVYNHYVRIQELQRQEEEHEEKLAQQARIERAQRHPVEDEFPGQMPTVNLYPSPPPPPQQPLGSAPLQDSTPLMIEKSNVLLLGTSGVGKTLMAKTLAKVLEVPFSMSDCTAFTQAGYIGEDAEVCVQRLLAAANYDVSLAERGIICLDEVDKIATAKVSHGKDVSGEGVQQSLLKIIEGTTLQFQAKQERGAPNSRSSQSNYPSSGGGNGTGGLGGSGGPPSGGSKNETYSIRTDNILFICAGAFNGLHKMILDRVSRNSMGFGASVRSSNPSAGSHETTLSSAEERLFRDHLPYYIPEFDSSLRANNSKHLDQSQGHESPPAQPQPRKKPDLNILDLVSPADLQKYGMIPELVGRIPISCALSALDEEALIRVLTEPRGALVSQYAQIFMLSGIELRFTRGALREVAKAARGMGTGARGLKTVLERVLGESMFECPGSPVKHVLVNQAVAKCKQAPIYMVRGQSAGFNALVADEEAKEEGKSGLGHPRDGEDDGSGSGDADGGVSGSFEEYRQKATVAGSV</sequence>
<dbReference type="InterPro" id="IPR027417">
    <property type="entry name" value="P-loop_NTPase"/>
</dbReference>
<feature type="region of interest" description="Disordered" evidence="3">
    <location>
        <begin position="418"/>
        <end position="441"/>
    </location>
</feature>
<keyword evidence="1" id="KW-0547">Nucleotide-binding</keyword>
<accession>A0A6G1HBY3</accession>
<feature type="domain" description="Clp ATPase C-terminal" evidence="5">
    <location>
        <begin position="475"/>
        <end position="568"/>
    </location>
</feature>
<feature type="region of interest" description="Disordered" evidence="3">
    <location>
        <begin position="294"/>
        <end position="337"/>
    </location>
</feature>
<dbReference type="OrthoDB" id="1721884at2759"/>
<dbReference type="SMART" id="SM00382">
    <property type="entry name" value="AAA"/>
    <property type="match status" value="1"/>
</dbReference>
<dbReference type="InterPro" id="IPR003593">
    <property type="entry name" value="AAA+_ATPase"/>
</dbReference>
<feature type="compositionally biased region" description="Basic and acidic residues" evidence="3">
    <location>
        <begin position="588"/>
        <end position="599"/>
    </location>
</feature>
<keyword evidence="2" id="KW-0067">ATP-binding</keyword>
<dbReference type="Gene3D" id="3.40.50.300">
    <property type="entry name" value="P-loop containing nucleotide triphosphate hydrolases"/>
    <property type="match status" value="1"/>
</dbReference>
<feature type="region of interest" description="Disordered" evidence="3">
    <location>
        <begin position="584"/>
        <end position="631"/>
    </location>
</feature>
<dbReference type="Gene3D" id="1.10.8.60">
    <property type="match status" value="1"/>
</dbReference>
<dbReference type="InterPro" id="IPR003959">
    <property type="entry name" value="ATPase_AAA_core"/>
</dbReference>
<feature type="domain" description="AAA+ ATPase" evidence="4">
    <location>
        <begin position="184"/>
        <end position="376"/>
    </location>
</feature>
<evidence type="ECO:0000259" key="5">
    <source>
        <dbReference type="SMART" id="SM01086"/>
    </source>
</evidence>
<dbReference type="GO" id="GO:0051603">
    <property type="term" value="P:proteolysis involved in protein catabolic process"/>
    <property type="evidence" value="ECO:0007669"/>
    <property type="project" value="TreeGrafter"/>
</dbReference>
<organism evidence="6 7">
    <name type="scientific">Aulographum hederae CBS 113979</name>
    <dbReference type="NCBI Taxonomy" id="1176131"/>
    <lineage>
        <taxon>Eukaryota</taxon>
        <taxon>Fungi</taxon>
        <taxon>Dikarya</taxon>
        <taxon>Ascomycota</taxon>
        <taxon>Pezizomycotina</taxon>
        <taxon>Dothideomycetes</taxon>
        <taxon>Pleosporomycetidae</taxon>
        <taxon>Aulographales</taxon>
        <taxon>Aulographaceae</taxon>
    </lineage>
</organism>
<evidence type="ECO:0000259" key="4">
    <source>
        <dbReference type="SMART" id="SM00382"/>
    </source>
</evidence>
<dbReference type="InterPro" id="IPR050052">
    <property type="entry name" value="ATP-dep_Clp_protease_ClpX"/>
</dbReference>
<protein>
    <recommendedName>
        <fullName evidence="8">ClpX, ATPase regulatory subunit</fullName>
    </recommendedName>
</protein>
<feature type="compositionally biased region" description="Gly residues" evidence="3">
    <location>
        <begin position="314"/>
        <end position="331"/>
    </location>
</feature>
<evidence type="ECO:0000313" key="6">
    <source>
        <dbReference type="EMBL" id="KAF1990574.1"/>
    </source>
</evidence>
<dbReference type="PANTHER" id="PTHR48102:SF7">
    <property type="entry name" value="ATP-DEPENDENT CLP PROTEASE ATP-BINDING SUBUNIT CLPX-LIKE, MITOCHONDRIAL"/>
    <property type="match status" value="1"/>
</dbReference>
<proteinExistence type="predicted"/>
<dbReference type="GO" id="GO:0005759">
    <property type="term" value="C:mitochondrial matrix"/>
    <property type="evidence" value="ECO:0007669"/>
    <property type="project" value="TreeGrafter"/>
</dbReference>
<evidence type="ECO:0000313" key="7">
    <source>
        <dbReference type="Proteomes" id="UP000800041"/>
    </source>
</evidence>
<dbReference type="Pfam" id="PF10431">
    <property type="entry name" value="ClpB_D2-small"/>
    <property type="match status" value="1"/>
</dbReference>
<dbReference type="Pfam" id="PF07724">
    <property type="entry name" value="AAA_2"/>
    <property type="match status" value="1"/>
</dbReference>
<evidence type="ECO:0000256" key="1">
    <source>
        <dbReference type="ARBA" id="ARBA00022741"/>
    </source>
</evidence>
<dbReference type="EMBL" id="ML977141">
    <property type="protein sequence ID" value="KAF1990574.1"/>
    <property type="molecule type" value="Genomic_DNA"/>
</dbReference>
<name>A0A6G1HBY3_9PEZI</name>
<keyword evidence="7" id="KW-1185">Reference proteome</keyword>